<evidence type="ECO:0000256" key="2">
    <source>
        <dbReference type="ARBA" id="ARBA00007357"/>
    </source>
</evidence>
<keyword evidence="3" id="KW-0645">Protease</keyword>
<dbReference type="InterPro" id="IPR000718">
    <property type="entry name" value="Peptidase_M13"/>
</dbReference>
<dbReference type="EMBL" id="BMFS01000005">
    <property type="protein sequence ID" value="GGG98597.1"/>
    <property type="molecule type" value="Genomic_DNA"/>
</dbReference>
<keyword evidence="5" id="KW-0378">Hydrolase</keyword>
<evidence type="ECO:0000256" key="4">
    <source>
        <dbReference type="ARBA" id="ARBA00022723"/>
    </source>
</evidence>
<keyword evidence="4" id="KW-0479">Metal-binding</keyword>
<dbReference type="InterPro" id="IPR024079">
    <property type="entry name" value="MetalloPept_cat_dom_sf"/>
</dbReference>
<evidence type="ECO:0000259" key="9">
    <source>
        <dbReference type="Pfam" id="PF05649"/>
    </source>
</evidence>
<evidence type="ECO:0000256" key="1">
    <source>
        <dbReference type="ARBA" id="ARBA00001947"/>
    </source>
</evidence>
<evidence type="ECO:0000256" key="5">
    <source>
        <dbReference type="ARBA" id="ARBA00022801"/>
    </source>
</evidence>
<dbReference type="Pfam" id="PF01431">
    <property type="entry name" value="Peptidase_M13"/>
    <property type="match status" value="1"/>
</dbReference>
<feature type="domain" description="Peptidase M13 N-terminal" evidence="9">
    <location>
        <begin position="74"/>
        <end position="448"/>
    </location>
</feature>
<dbReference type="PROSITE" id="PS51885">
    <property type="entry name" value="NEPRILYSIN"/>
    <property type="match status" value="1"/>
</dbReference>
<comment type="caution">
    <text evidence="10">The sequence shown here is derived from an EMBL/GenBank/DDBJ whole genome shotgun (WGS) entry which is preliminary data.</text>
</comment>
<protein>
    <submittedName>
        <fullName evidence="10">Zinc metalloprotease</fullName>
    </submittedName>
</protein>
<evidence type="ECO:0000256" key="6">
    <source>
        <dbReference type="ARBA" id="ARBA00022833"/>
    </source>
</evidence>
<dbReference type="PANTHER" id="PTHR11733:SF167">
    <property type="entry name" value="FI17812P1-RELATED"/>
    <property type="match status" value="1"/>
</dbReference>
<evidence type="ECO:0000256" key="3">
    <source>
        <dbReference type="ARBA" id="ARBA00022670"/>
    </source>
</evidence>
<feature type="domain" description="Peptidase M13 C-terminal" evidence="8">
    <location>
        <begin position="500"/>
        <end position="705"/>
    </location>
</feature>
<dbReference type="InterPro" id="IPR042089">
    <property type="entry name" value="Peptidase_M13_dom_2"/>
</dbReference>
<dbReference type="PRINTS" id="PR00786">
    <property type="entry name" value="NEPRILYSIN"/>
</dbReference>
<sequence>MAIRLAYPQGETEMRHFLLAGCCIAVLMACDTQGTASSDGAEDAAVAETTEAPAEPRFGTFGFDTAGMNTDVAPGDDFFAYANGVWAETTEIPSDRARYGVFDMLSLEVEEQVQAIVLEAGERGGPAGSNEQMIGDLYASWMDADAIEARGLEPAQPYLDTIAAAESFEDIANLMAQRDYHAPYWVSISPDPENPEAYIMRSGQAGLALPSRDYYLLDTGRFPEYRDAYRAYIAQIFELAGMPDGEMRAQQILELETALAEAHWTREDSRDVTLTNNRMSVEEFIALAPELNLQAALEDRGLPAEGEIVVAQPSAITDAGALMAQTDVDLLRAWLSFHFISGRASWLPSAFDQANFDFYSRTLSGTEEQRTRELRGVQLVNGALGHPVGQVYVERHFPPEASRQMDELIRNLVEGFRGRLERLEWMDDETREQALTKLSTFEPRIGYPEIWNEYDGLEIRADDYFGNRMRLSEFAWAEQLRRFPDPVDRRLWSWPPQIVNASYNPLMKQITFPAGILQAPFFDMNADPAMNYGAIGAVIGHEIGHGFDDNGRRFDAEGRIRDWWTAETNERFVERSDRLVEQYNGFCPFPDECVNGRVALGENIGDLGGMQMAYEAWRSYAEANYPDGEAPVIDGYTGDQRFFLAWAQVWRTLFRDDALRAQLATGPHSPGMYRVNGVVRNLDAWYEAFGVTEEHELYLPPEERVRIW</sequence>
<dbReference type="PROSITE" id="PS51257">
    <property type="entry name" value="PROKAR_LIPOPROTEIN"/>
    <property type="match status" value="1"/>
</dbReference>
<reference evidence="11" key="1">
    <citation type="journal article" date="2019" name="Int. J. Syst. Evol. Microbiol.">
        <title>The Global Catalogue of Microorganisms (GCM) 10K type strain sequencing project: providing services to taxonomists for standard genome sequencing and annotation.</title>
        <authorList>
            <consortium name="The Broad Institute Genomics Platform"/>
            <consortium name="The Broad Institute Genome Sequencing Center for Infectious Disease"/>
            <person name="Wu L."/>
            <person name="Ma J."/>
        </authorList>
    </citation>
    <scope>NUCLEOTIDE SEQUENCE [LARGE SCALE GENOMIC DNA]</scope>
    <source>
        <strain evidence="11">CGMCC 1.12766</strain>
    </source>
</reference>
<dbReference type="GO" id="GO:0008237">
    <property type="term" value="F:metallopeptidase activity"/>
    <property type="evidence" value="ECO:0007669"/>
    <property type="project" value="UniProtKB-KW"/>
</dbReference>
<dbReference type="PANTHER" id="PTHR11733">
    <property type="entry name" value="ZINC METALLOPROTEASE FAMILY M13 NEPRILYSIN-RELATED"/>
    <property type="match status" value="1"/>
</dbReference>
<evidence type="ECO:0000313" key="11">
    <source>
        <dbReference type="Proteomes" id="UP000648722"/>
    </source>
</evidence>
<comment type="cofactor">
    <cofactor evidence="1">
        <name>Zn(2+)</name>
        <dbReference type="ChEBI" id="CHEBI:29105"/>
    </cofactor>
</comment>
<keyword evidence="7 10" id="KW-0482">Metalloprotease</keyword>
<comment type="similarity">
    <text evidence="2">Belongs to the peptidase M13 family.</text>
</comment>
<dbReference type="InterPro" id="IPR008753">
    <property type="entry name" value="Peptidase_M13_N"/>
</dbReference>
<dbReference type="Gene3D" id="3.40.390.10">
    <property type="entry name" value="Collagenase (Catalytic Domain)"/>
    <property type="match status" value="1"/>
</dbReference>
<dbReference type="Proteomes" id="UP000648722">
    <property type="component" value="Unassembled WGS sequence"/>
</dbReference>
<proteinExistence type="inferred from homology"/>
<dbReference type="CDD" id="cd08662">
    <property type="entry name" value="M13"/>
    <property type="match status" value="1"/>
</dbReference>
<dbReference type="InterPro" id="IPR018497">
    <property type="entry name" value="Peptidase_M13_C"/>
</dbReference>
<keyword evidence="6" id="KW-0862">Zinc</keyword>
<accession>A0ABQ1XNG0</accession>
<name>A0ABQ1XNG0_9PROT</name>
<dbReference type="Pfam" id="PF05649">
    <property type="entry name" value="Peptidase_M13_N"/>
    <property type="match status" value="1"/>
</dbReference>
<gene>
    <name evidence="10" type="ORF">GCM10007420_12960</name>
</gene>
<dbReference type="Gene3D" id="1.10.1380.10">
    <property type="entry name" value="Neutral endopeptidase , domain2"/>
    <property type="match status" value="1"/>
</dbReference>
<evidence type="ECO:0000256" key="7">
    <source>
        <dbReference type="ARBA" id="ARBA00023049"/>
    </source>
</evidence>
<dbReference type="SUPFAM" id="SSF55486">
    <property type="entry name" value="Metalloproteases ('zincins'), catalytic domain"/>
    <property type="match status" value="1"/>
</dbReference>
<evidence type="ECO:0000259" key="8">
    <source>
        <dbReference type="Pfam" id="PF01431"/>
    </source>
</evidence>
<organism evidence="10 11">
    <name type="scientific">Glycocaulis albus</name>
    <dbReference type="NCBI Taxonomy" id="1382801"/>
    <lineage>
        <taxon>Bacteria</taxon>
        <taxon>Pseudomonadati</taxon>
        <taxon>Pseudomonadota</taxon>
        <taxon>Alphaproteobacteria</taxon>
        <taxon>Maricaulales</taxon>
        <taxon>Maricaulaceae</taxon>
        <taxon>Glycocaulis</taxon>
    </lineage>
</organism>
<keyword evidence="11" id="KW-1185">Reference proteome</keyword>
<evidence type="ECO:0000313" key="10">
    <source>
        <dbReference type="EMBL" id="GGG98597.1"/>
    </source>
</evidence>